<dbReference type="GO" id="GO:0015123">
    <property type="term" value="F:acetate transmembrane transporter activity"/>
    <property type="evidence" value="ECO:0007669"/>
    <property type="project" value="TreeGrafter"/>
</dbReference>
<evidence type="ECO:0000256" key="7">
    <source>
        <dbReference type="SAM" id="Phobius"/>
    </source>
</evidence>
<evidence type="ECO:0000313" key="9">
    <source>
        <dbReference type="Proteomes" id="UP000184330"/>
    </source>
</evidence>
<feature type="transmembrane region" description="Helical" evidence="7">
    <location>
        <begin position="166"/>
        <end position="186"/>
    </location>
</feature>
<comment type="similarity">
    <text evidence="2">Belongs to the acetate uptake transporter (AceTr) (TC 2.A.96) family.</text>
</comment>
<gene>
    <name evidence="8" type="ORF">PAC_04479</name>
</gene>
<accession>A0A1L7WP93</accession>
<dbReference type="PANTHER" id="PTHR31123:SF1">
    <property type="entry name" value="ACCUMULATION OF DYADS PROTEIN 2-RELATED"/>
    <property type="match status" value="1"/>
</dbReference>
<dbReference type="PANTHER" id="PTHR31123">
    <property type="entry name" value="ACCUMULATION OF DYADS PROTEIN 2-RELATED"/>
    <property type="match status" value="1"/>
</dbReference>
<evidence type="ECO:0000256" key="5">
    <source>
        <dbReference type="ARBA" id="ARBA00023136"/>
    </source>
</evidence>
<dbReference type="GO" id="GO:0005886">
    <property type="term" value="C:plasma membrane"/>
    <property type="evidence" value="ECO:0007669"/>
    <property type="project" value="TreeGrafter"/>
</dbReference>
<feature type="compositionally biased region" description="Pro residues" evidence="6">
    <location>
        <begin position="1"/>
        <end position="10"/>
    </location>
</feature>
<feature type="compositionally biased region" description="Basic and acidic residues" evidence="6">
    <location>
        <begin position="16"/>
        <end position="27"/>
    </location>
</feature>
<evidence type="ECO:0000256" key="1">
    <source>
        <dbReference type="ARBA" id="ARBA00004141"/>
    </source>
</evidence>
<feature type="transmembrane region" description="Helical" evidence="7">
    <location>
        <begin position="193"/>
        <end position="213"/>
    </location>
</feature>
<evidence type="ECO:0000256" key="4">
    <source>
        <dbReference type="ARBA" id="ARBA00022989"/>
    </source>
</evidence>
<keyword evidence="5 7" id="KW-0472">Membrane</keyword>
<dbReference type="AlphaFoldDB" id="A0A1L7WP93"/>
<sequence length="284" mass="31133">MVVMSPPPPEITSGNIEREERSERDNESVYIEDYDDLHDDLSRSPTQAGQPGNLHSHYQRVLMSKRNIANPSPLGLCGFALTTFLLSAINMETLDVTHPSIVIAAAFAYGGLVQLLAGMWEMSIGNTFGATSLSSFGGFWIAIAIILTPGGFAVEASYDSLEFQHAFSLFLFGWFIFTTILLMCTFSSSVAHCSIFLTLDVAFLCLALGRRYPHLDGASYVPHENLTYVGGVFGMLSAFAAWYNALAGIAASNHTFFTLPVLQFPWSEASRKHRQRAAANRSQV</sequence>
<evidence type="ECO:0000256" key="2">
    <source>
        <dbReference type="ARBA" id="ARBA00005587"/>
    </source>
</evidence>
<dbReference type="InterPro" id="IPR051633">
    <property type="entry name" value="AceTr"/>
</dbReference>
<dbReference type="STRING" id="576137.A0A1L7WP93"/>
<feature type="region of interest" description="Disordered" evidence="6">
    <location>
        <begin position="1"/>
        <end position="27"/>
    </location>
</feature>
<dbReference type="OrthoDB" id="3648309at2759"/>
<keyword evidence="9" id="KW-1185">Reference proteome</keyword>
<evidence type="ECO:0000256" key="3">
    <source>
        <dbReference type="ARBA" id="ARBA00022692"/>
    </source>
</evidence>
<protein>
    <submittedName>
        <fullName evidence="8">Related to Y.lipolytica glyoxylate pathway regulator GPR1</fullName>
    </submittedName>
</protein>
<feature type="transmembrane region" description="Helical" evidence="7">
    <location>
        <begin position="132"/>
        <end position="154"/>
    </location>
</feature>
<feature type="transmembrane region" description="Helical" evidence="7">
    <location>
        <begin position="101"/>
        <end position="120"/>
    </location>
</feature>
<evidence type="ECO:0000256" key="6">
    <source>
        <dbReference type="SAM" id="MobiDB-lite"/>
    </source>
</evidence>
<dbReference type="NCBIfam" id="NF038013">
    <property type="entry name" value="AceTr_1"/>
    <property type="match status" value="1"/>
</dbReference>
<comment type="subcellular location">
    <subcellularLocation>
        <location evidence="1">Membrane</location>
        <topology evidence="1">Multi-pass membrane protein</topology>
    </subcellularLocation>
</comment>
<organism evidence="8 9">
    <name type="scientific">Phialocephala subalpina</name>
    <dbReference type="NCBI Taxonomy" id="576137"/>
    <lineage>
        <taxon>Eukaryota</taxon>
        <taxon>Fungi</taxon>
        <taxon>Dikarya</taxon>
        <taxon>Ascomycota</taxon>
        <taxon>Pezizomycotina</taxon>
        <taxon>Leotiomycetes</taxon>
        <taxon>Helotiales</taxon>
        <taxon>Mollisiaceae</taxon>
        <taxon>Phialocephala</taxon>
        <taxon>Phialocephala fortinii species complex</taxon>
    </lineage>
</organism>
<name>A0A1L7WP93_9HELO</name>
<evidence type="ECO:0000313" key="8">
    <source>
        <dbReference type="EMBL" id="CZR54595.1"/>
    </source>
</evidence>
<dbReference type="Proteomes" id="UP000184330">
    <property type="component" value="Unassembled WGS sequence"/>
</dbReference>
<keyword evidence="4 7" id="KW-1133">Transmembrane helix</keyword>
<feature type="transmembrane region" description="Helical" evidence="7">
    <location>
        <begin position="225"/>
        <end position="246"/>
    </location>
</feature>
<dbReference type="Pfam" id="PF01184">
    <property type="entry name" value="Gpr1_Fun34_YaaH"/>
    <property type="match status" value="1"/>
</dbReference>
<proteinExistence type="inferred from homology"/>
<feature type="transmembrane region" description="Helical" evidence="7">
    <location>
        <begin position="68"/>
        <end position="89"/>
    </location>
</feature>
<keyword evidence="3 7" id="KW-0812">Transmembrane</keyword>
<dbReference type="InterPro" id="IPR000791">
    <property type="entry name" value="Gpr1/Fun34/SatP-like"/>
</dbReference>
<dbReference type="EMBL" id="FJOG01000005">
    <property type="protein sequence ID" value="CZR54595.1"/>
    <property type="molecule type" value="Genomic_DNA"/>
</dbReference>
<reference evidence="8 9" key="1">
    <citation type="submission" date="2016-03" db="EMBL/GenBank/DDBJ databases">
        <authorList>
            <person name="Ploux O."/>
        </authorList>
    </citation>
    <scope>NUCLEOTIDE SEQUENCE [LARGE SCALE GENOMIC DNA]</scope>
    <source>
        <strain evidence="8 9">UAMH 11012</strain>
    </source>
</reference>